<organism evidence="2 3">
    <name type="scientific">Lyophyllum shimeji</name>
    <name type="common">Hon-shimeji</name>
    <name type="synonym">Tricholoma shimeji</name>
    <dbReference type="NCBI Taxonomy" id="47721"/>
    <lineage>
        <taxon>Eukaryota</taxon>
        <taxon>Fungi</taxon>
        <taxon>Dikarya</taxon>
        <taxon>Basidiomycota</taxon>
        <taxon>Agaricomycotina</taxon>
        <taxon>Agaricomycetes</taxon>
        <taxon>Agaricomycetidae</taxon>
        <taxon>Agaricales</taxon>
        <taxon>Tricholomatineae</taxon>
        <taxon>Lyophyllaceae</taxon>
        <taxon>Lyophyllum</taxon>
    </lineage>
</organism>
<evidence type="ECO:0000313" key="2">
    <source>
        <dbReference type="EMBL" id="GLB33435.1"/>
    </source>
</evidence>
<comment type="caution">
    <text evidence="2">The sequence shown here is derived from an EMBL/GenBank/DDBJ whole genome shotgun (WGS) entry which is preliminary data.</text>
</comment>
<dbReference type="EMBL" id="BRPK01000001">
    <property type="protein sequence ID" value="GLB33435.1"/>
    <property type="molecule type" value="Genomic_DNA"/>
</dbReference>
<dbReference type="AlphaFoldDB" id="A0A9P3PCJ6"/>
<sequence length="69" mass="7749">MFIYGTELHSATGKKKSRSLDPQWTGTLRSPRVTCLVSLGNLPRQSRAVVNERREEPVGAKFMTMASRI</sequence>
<protein>
    <submittedName>
        <fullName evidence="2">Uncharacterized protein</fullName>
    </submittedName>
</protein>
<accession>A0A9P3PCJ6</accession>
<reference evidence="2" key="1">
    <citation type="submission" date="2022-07" db="EMBL/GenBank/DDBJ databases">
        <title>The genome of Lyophyllum shimeji provides insight into the initial evolution of ectomycorrhizal fungal genome.</title>
        <authorList>
            <person name="Kobayashi Y."/>
            <person name="Shibata T."/>
            <person name="Hirakawa H."/>
            <person name="Shigenobu S."/>
            <person name="Nishiyama T."/>
            <person name="Yamada A."/>
            <person name="Hasebe M."/>
            <person name="Kawaguchi M."/>
        </authorList>
    </citation>
    <scope>NUCLEOTIDE SEQUENCE</scope>
    <source>
        <strain evidence="2">AT787</strain>
    </source>
</reference>
<feature type="region of interest" description="Disordered" evidence="1">
    <location>
        <begin position="1"/>
        <end position="25"/>
    </location>
</feature>
<keyword evidence="3" id="KW-1185">Reference proteome</keyword>
<dbReference type="Proteomes" id="UP001063166">
    <property type="component" value="Unassembled WGS sequence"/>
</dbReference>
<evidence type="ECO:0000313" key="3">
    <source>
        <dbReference type="Proteomes" id="UP001063166"/>
    </source>
</evidence>
<proteinExistence type="predicted"/>
<evidence type="ECO:0000256" key="1">
    <source>
        <dbReference type="SAM" id="MobiDB-lite"/>
    </source>
</evidence>
<name>A0A9P3PCJ6_LYOSH</name>
<gene>
    <name evidence="2" type="ORF">LshimejAT787_0103190</name>
</gene>